<dbReference type="InterPro" id="IPR057666">
    <property type="entry name" value="DrpA_SLOG"/>
</dbReference>
<evidence type="ECO:0000259" key="2">
    <source>
        <dbReference type="Pfam" id="PF02481"/>
    </source>
</evidence>
<comment type="caution">
    <text evidence="3">The sequence shown here is derived from an EMBL/GenBank/DDBJ whole genome shotgun (WGS) entry which is preliminary data.</text>
</comment>
<protein>
    <submittedName>
        <fullName evidence="3">DNA processing protein DprA</fullName>
    </submittedName>
</protein>
<dbReference type="EMBL" id="LSBA01000005">
    <property type="protein sequence ID" value="KXZ22156.1"/>
    <property type="molecule type" value="Genomic_DNA"/>
</dbReference>
<comment type="similarity">
    <text evidence="1">Belongs to the DprA/Smf family.</text>
</comment>
<organism evidence="3 4">
    <name type="scientific">Bacillus nakamurai</name>
    <dbReference type="NCBI Taxonomy" id="1793963"/>
    <lineage>
        <taxon>Bacteria</taxon>
        <taxon>Bacillati</taxon>
        <taxon>Bacillota</taxon>
        <taxon>Bacilli</taxon>
        <taxon>Bacillales</taxon>
        <taxon>Bacillaceae</taxon>
        <taxon>Bacillus</taxon>
    </lineage>
</organism>
<proteinExistence type="inferred from homology"/>
<feature type="domain" description="Smf/DprA SLOG" evidence="2">
    <location>
        <begin position="79"/>
        <end position="284"/>
    </location>
</feature>
<dbReference type="STRING" id="1793963.AXI58_09175"/>
<dbReference type="NCBIfam" id="TIGR00732">
    <property type="entry name" value="dprA"/>
    <property type="match status" value="1"/>
</dbReference>
<evidence type="ECO:0000256" key="1">
    <source>
        <dbReference type="ARBA" id="ARBA00006525"/>
    </source>
</evidence>
<sequence>MDQASRSLIICRIKQFISPSLLLKWWKADSALSFARDPHPLTALSGGKIDPEAIKLQIERESPKLEGILSEFRRQGISVIPISSSRYPSWLKTIYDPPAVLFTKGDAALLEKGRKIGIVGTRKPTEDGIKAVQHLTAELSKKGWMIVSGLAAGIDGLSHKASIRAKGHTIGVIAGGFHHIYPRENLQLAEYMAEHQLLLSEHPPETKPKKWHFPMRNRIISGLSEGIVVVQGKEKSGSLITAYQALDQGREVFAVPGSIFNPYSGGPIKLIQEGAKAVLSAEDIDGELTGQNVQYTEPF</sequence>
<dbReference type="Gene3D" id="3.40.50.450">
    <property type="match status" value="1"/>
</dbReference>
<dbReference type="PANTHER" id="PTHR43022">
    <property type="entry name" value="PROTEIN SMF"/>
    <property type="match status" value="1"/>
</dbReference>
<evidence type="ECO:0000313" key="3">
    <source>
        <dbReference type="EMBL" id="KXZ22156.1"/>
    </source>
</evidence>
<dbReference type="Proteomes" id="UP000075430">
    <property type="component" value="Unassembled WGS sequence"/>
</dbReference>
<reference evidence="4" key="1">
    <citation type="submission" date="2016-02" db="EMBL/GenBank/DDBJ databases">
        <authorList>
            <person name="Dunlap C."/>
        </authorList>
    </citation>
    <scope>NUCLEOTIDE SEQUENCE [LARGE SCALE GENOMIC DNA]</scope>
    <source>
        <strain evidence="4">NRRL B-41092</strain>
    </source>
</reference>
<dbReference type="PANTHER" id="PTHR43022:SF1">
    <property type="entry name" value="PROTEIN SMF"/>
    <property type="match status" value="1"/>
</dbReference>
<dbReference type="SUPFAM" id="SSF102405">
    <property type="entry name" value="MCP/YpsA-like"/>
    <property type="match status" value="1"/>
</dbReference>
<evidence type="ECO:0000313" key="4">
    <source>
        <dbReference type="Proteomes" id="UP000075430"/>
    </source>
</evidence>
<accession>A0A150FAB8</accession>
<keyword evidence="4" id="KW-1185">Reference proteome</keyword>
<dbReference type="RefSeq" id="WP_061520507.1">
    <property type="nucleotide sequence ID" value="NZ_JAJJBV010000001.1"/>
</dbReference>
<dbReference type="InterPro" id="IPR003488">
    <property type="entry name" value="DprA"/>
</dbReference>
<dbReference type="Pfam" id="PF02481">
    <property type="entry name" value="DNA_processg_A"/>
    <property type="match status" value="1"/>
</dbReference>
<dbReference type="OrthoDB" id="9785707at2"/>
<name>A0A150FAB8_9BACI</name>
<dbReference type="AlphaFoldDB" id="A0A150FAB8"/>
<dbReference type="GO" id="GO:0009294">
    <property type="term" value="P:DNA-mediated transformation"/>
    <property type="evidence" value="ECO:0007669"/>
    <property type="project" value="InterPro"/>
</dbReference>
<gene>
    <name evidence="3" type="ORF">AXI58_09175</name>
</gene>